<protein>
    <submittedName>
        <fullName evidence="2">Uncharacterized protein</fullName>
    </submittedName>
</protein>
<feature type="region of interest" description="Disordered" evidence="1">
    <location>
        <begin position="166"/>
        <end position="276"/>
    </location>
</feature>
<name>A0A382JLL5_9ZZZZ</name>
<feature type="compositionally biased region" description="Gly residues" evidence="1">
    <location>
        <begin position="194"/>
        <end position="226"/>
    </location>
</feature>
<feature type="compositionally biased region" description="Gly residues" evidence="1">
    <location>
        <begin position="309"/>
        <end position="322"/>
    </location>
</feature>
<organism evidence="2">
    <name type="scientific">marine metagenome</name>
    <dbReference type="NCBI Taxonomy" id="408172"/>
    <lineage>
        <taxon>unclassified sequences</taxon>
        <taxon>metagenomes</taxon>
        <taxon>ecological metagenomes</taxon>
    </lineage>
</organism>
<evidence type="ECO:0000313" key="2">
    <source>
        <dbReference type="EMBL" id="SVC12619.1"/>
    </source>
</evidence>
<evidence type="ECO:0000256" key="1">
    <source>
        <dbReference type="SAM" id="MobiDB-lite"/>
    </source>
</evidence>
<proteinExistence type="predicted"/>
<gene>
    <name evidence="2" type="ORF">METZ01_LOCUS265473</name>
</gene>
<feature type="region of interest" description="Disordered" evidence="1">
    <location>
        <begin position="296"/>
        <end position="347"/>
    </location>
</feature>
<dbReference type="EMBL" id="UINC01074934">
    <property type="protein sequence ID" value="SVC12619.1"/>
    <property type="molecule type" value="Genomic_DNA"/>
</dbReference>
<feature type="non-terminal residue" evidence="2">
    <location>
        <position position="347"/>
    </location>
</feature>
<feature type="compositionally biased region" description="Gly residues" evidence="1">
    <location>
        <begin position="255"/>
        <end position="276"/>
    </location>
</feature>
<sequence>MANLKDINYGIGKYLEASDASDIPDIGTNRKNLDLLNFKVATNNAYALYNFKDGMIDAYQTEGGVDTGGSSSTTTYDSADKYFWGRTPSITATGGTITTVGDYTFHHFTSSGDFITDTSQSIDWLLIGGGGAGGRHSGGGGGAGGLVYQAGRTIAAGTHDYVHGTGGATKTTDGVGADGNSSTWDISGVTMTAQGGGGGGYHATTGEPGGSGGGGSRGLGPGGSGQQAGQPGDSGTYGFSYPGGAGNTGTNPWPAGGGGGAGGAGSGTSGGNSGPGGAGKEIAIFSAFGVGGFFAGGGGGQTQDTDTHGTGGSGGGGDGGAGTPSPAADGAGRNGVDYTGSGGGGSS</sequence>
<accession>A0A382JLL5</accession>
<dbReference type="AlphaFoldDB" id="A0A382JLL5"/>
<reference evidence="2" key="1">
    <citation type="submission" date="2018-05" db="EMBL/GenBank/DDBJ databases">
        <authorList>
            <person name="Lanie J.A."/>
            <person name="Ng W.-L."/>
            <person name="Kazmierczak K.M."/>
            <person name="Andrzejewski T.M."/>
            <person name="Davidsen T.M."/>
            <person name="Wayne K.J."/>
            <person name="Tettelin H."/>
            <person name="Glass J.I."/>
            <person name="Rusch D."/>
            <person name="Podicherti R."/>
            <person name="Tsui H.-C.T."/>
            <person name="Winkler M.E."/>
        </authorList>
    </citation>
    <scope>NUCLEOTIDE SEQUENCE</scope>
</reference>